<feature type="transmembrane region" description="Helical" evidence="2">
    <location>
        <begin position="214"/>
        <end position="234"/>
    </location>
</feature>
<dbReference type="RefSeq" id="WP_204942267.1">
    <property type="nucleotide sequence ID" value="NZ_JAFBBP010000001.1"/>
</dbReference>
<evidence type="ECO:0000313" key="4">
    <source>
        <dbReference type="EMBL" id="MBM7491148.1"/>
    </source>
</evidence>
<keyword evidence="5" id="KW-1185">Reference proteome</keyword>
<keyword evidence="2" id="KW-1133">Transmembrane helix</keyword>
<comment type="caution">
    <text evidence="4">The sequence shown here is derived from an EMBL/GenBank/DDBJ whole genome shotgun (WGS) entry which is preliminary data.</text>
</comment>
<sequence length="242" mass="24139">MRALLVKLVATGATAGAFLVGAGGAALAQPTDPTQPPPQVSNIDINPGNVPTTAAAFTQSCEPNLGGGPFPDQDVWVFNLPGNPGTSGQFVTVTGTWSIPNDGTVTRTIPTDGGAIVNGMGTSKAWIRLPAGWTLTDATAVITGTAEFFVLTHTCAASGQPTTPPPTTAPPTTAPPTTAPPTQPPTSAPPTSAPPTTPTKSHLPITGTSAGSGLIPMAILGIGAVALGATLIAVRRRRDAES</sequence>
<protein>
    <submittedName>
        <fullName evidence="4">LPXTG-motif cell wall-anchored protein</fullName>
    </submittedName>
</protein>
<accession>A0ABS2LSK3</accession>
<dbReference type="Proteomes" id="UP000764837">
    <property type="component" value="Unassembled WGS sequence"/>
</dbReference>
<keyword evidence="2" id="KW-0472">Membrane</keyword>
<keyword evidence="3" id="KW-0732">Signal</keyword>
<evidence type="ECO:0000256" key="2">
    <source>
        <dbReference type="SAM" id="Phobius"/>
    </source>
</evidence>
<organism evidence="4 5">
    <name type="scientific">Micromonospora luteifusca</name>
    <dbReference type="NCBI Taxonomy" id="709860"/>
    <lineage>
        <taxon>Bacteria</taxon>
        <taxon>Bacillati</taxon>
        <taxon>Actinomycetota</taxon>
        <taxon>Actinomycetes</taxon>
        <taxon>Micromonosporales</taxon>
        <taxon>Micromonosporaceae</taxon>
        <taxon>Micromonospora</taxon>
    </lineage>
</organism>
<evidence type="ECO:0000313" key="5">
    <source>
        <dbReference type="Proteomes" id="UP000764837"/>
    </source>
</evidence>
<feature type="signal peptide" evidence="3">
    <location>
        <begin position="1"/>
        <end position="28"/>
    </location>
</feature>
<feature type="region of interest" description="Disordered" evidence="1">
    <location>
        <begin position="158"/>
        <end position="207"/>
    </location>
</feature>
<gene>
    <name evidence="4" type="ORF">JOD64_002370</name>
</gene>
<evidence type="ECO:0000256" key="3">
    <source>
        <dbReference type="SAM" id="SignalP"/>
    </source>
</evidence>
<feature type="compositionally biased region" description="Pro residues" evidence="1">
    <location>
        <begin position="162"/>
        <end position="197"/>
    </location>
</feature>
<dbReference type="EMBL" id="JAFBBP010000001">
    <property type="protein sequence ID" value="MBM7491148.1"/>
    <property type="molecule type" value="Genomic_DNA"/>
</dbReference>
<keyword evidence="2" id="KW-0812">Transmembrane</keyword>
<evidence type="ECO:0000256" key="1">
    <source>
        <dbReference type="SAM" id="MobiDB-lite"/>
    </source>
</evidence>
<feature type="chain" id="PRO_5045797123" evidence="3">
    <location>
        <begin position="29"/>
        <end position="242"/>
    </location>
</feature>
<name>A0ABS2LSK3_9ACTN</name>
<reference evidence="4 5" key="1">
    <citation type="submission" date="2021-01" db="EMBL/GenBank/DDBJ databases">
        <title>Sequencing the genomes of 1000 actinobacteria strains.</title>
        <authorList>
            <person name="Klenk H.-P."/>
        </authorList>
    </citation>
    <scope>NUCLEOTIDE SEQUENCE [LARGE SCALE GENOMIC DNA]</scope>
    <source>
        <strain evidence="4 5">DSM 100204</strain>
    </source>
</reference>
<proteinExistence type="predicted"/>